<proteinExistence type="predicted"/>
<accession>G3JSF6</accession>
<dbReference type="OMA" id="RDSWENT"/>
<organism evidence="1 2">
    <name type="scientific">Cordyceps militaris (strain CM01)</name>
    <name type="common">Caterpillar fungus</name>
    <dbReference type="NCBI Taxonomy" id="983644"/>
    <lineage>
        <taxon>Eukaryota</taxon>
        <taxon>Fungi</taxon>
        <taxon>Dikarya</taxon>
        <taxon>Ascomycota</taxon>
        <taxon>Pezizomycotina</taxon>
        <taxon>Sordariomycetes</taxon>
        <taxon>Hypocreomycetidae</taxon>
        <taxon>Hypocreales</taxon>
        <taxon>Cordycipitaceae</taxon>
        <taxon>Cordyceps</taxon>
    </lineage>
</organism>
<evidence type="ECO:0000313" key="2">
    <source>
        <dbReference type="Proteomes" id="UP000001610"/>
    </source>
</evidence>
<dbReference type="OrthoDB" id="2364174at2759"/>
<dbReference type="AlphaFoldDB" id="G3JSF6"/>
<dbReference type="VEuPathDB" id="FungiDB:CCM_08794"/>
<dbReference type="KEGG" id="cmt:CCM_08794"/>
<protein>
    <submittedName>
        <fullName evidence="1">Uncharacterized protein</fullName>
    </submittedName>
</protein>
<name>G3JSF6_CORMM</name>
<dbReference type="InParanoid" id="G3JSF6"/>
<keyword evidence="2" id="KW-1185">Reference proteome</keyword>
<reference evidence="1 2" key="1">
    <citation type="journal article" date="2011" name="Genome Biol.">
        <title>Genome sequence of the insect pathogenic fungus Cordyceps militaris, a valued traditional Chinese medicine.</title>
        <authorList>
            <person name="Zheng P."/>
            <person name="Xia Y."/>
            <person name="Xiao G."/>
            <person name="Xiong C."/>
            <person name="Hu X."/>
            <person name="Zhang S."/>
            <person name="Zheng H."/>
            <person name="Huang Y."/>
            <person name="Zhou Y."/>
            <person name="Wang S."/>
            <person name="Zhao G.P."/>
            <person name="Liu X."/>
            <person name="St Leger R.J."/>
            <person name="Wang C."/>
        </authorList>
    </citation>
    <scope>NUCLEOTIDE SEQUENCE [LARGE SCALE GENOMIC DNA]</scope>
    <source>
        <strain evidence="1 2">CM01</strain>
    </source>
</reference>
<dbReference type="EMBL" id="JH126405">
    <property type="protein sequence ID" value="EGX88748.1"/>
    <property type="molecule type" value="Genomic_DNA"/>
</dbReference>
<dbReference type="RefSeq" id="XP_006673993.1">
    <property type="nucleotide sequence ID" value="XM_006673930.1"/>
</dbReference>
<sequence>MSRLPPADKLPLAIRKDIRDNWESKKEESEKKLSSILGETWTIDIDPKNIYPYGEDGSYAKESTGAMIAEYVRCAISGLGRYIDNYGADGKQEINKLATARTLIMDLDVDKKISYCGCGITPAGQLAILWQDGNLATNIDSVFEERKINTALNAVPSAGIGYETRIDIKKNYEETIADVRARIAATLKKEYTLEPGFEAAYAKLGAANHADFKENLGALVYRYFSAVADALVRFQFDSDEMLQEGFNEEVASGRIEFRIVDKAQLKESYGEVVVENGVLYIQTSTDSYGYNIDHVADKLVDQL</sequence>
<dbReference type="eggNOG" id="ENOG502S7M4">
    <property type="taxonomic scope" value="Eukaryota"/>
</dbReference>
<dbReference type="HOGENOM" id="CLU_061413_0_0_1"/>
<dbReference type="Proteomes" id="UP000001610">
    <property type="component" value="Unassembled WGS sequence"/>
</dbReference>
<dbReference type="GeneID" id="18170799"/>
<evidence type="ECO:0000313" key="1">
    <source>
        <dbReference type="EMBL" id="EGX88748.1"/>
    </source>
</evidence>
<gene>
    <name evidence="1" type="ORF">CCM_08794</name>
</gene>